<reference evidence="2 3" key="1">
    <citation type="submission" date="2017-10" db="EMBL/GenBank/DDBJ databases">
        <title>Genomic analysis of the genus Acetobacter.</title>
        <authorList>
            <person name="Kim K.H."/>
            <person name="Chun B.H."/>
            <person name="Son A.R."/>
            <person name="Jeon C.O."/>
        </authorList>
    </citation>
    <scope>NUCLEOTIDE SEQUENCE [LARGE SCALE GENOMIC DNA]</scope>
    <source>
        <strain evidence="2 3">LHT 2458</strain>
    </source>
</reference>
<dbReference type="RefSeq" id="WP_099541117.1">
    <property type="nucleotide sequence ID" value="NZ_PEBQ01000093.1"/>
</dbReference>
<dbReference type="Proteomes" id="UP000228751">
    <property type="component" value="Unassembled WGS sequence"/>
</dbReference>
<dbReference type="Pfam" id="PF13403">
    <property type="entry name" value="Hint_2"/>
    <property type="match status" value="1"/>
</dbReference>
<comment type="caution">
    <text evidence="2">The sequence shown here is derived from an EMBL/GenBank/DDBJ whole genome shotgun (WGS) entry which is preliminary data.</text>
</comment>
<evidence type="ECO:0000313" key="2">
    <source>
        <dbReference type="EMBL" id="PHY94481.1"/>
    </source>
</evidence>
<sequence length="365" mass="41011">MTALPRHALVHDIHKPDEPSLPTGEMHVPSPSLPGVLHGTDIYTQTGHVPVQTLTPTQKLITYDPEMAEVCATITKVAAQHVNVQPTQPEDEAGYPIRIIKHAIADNLPTQDVLLTPDQCLFFENKFVPAALLTNRVSIFYDHSFQKYTAYPIQTQTPAIIVAQGLLVASALPPCPNNTHWHTRTDVPVVTERAVVAPLYHRLLDRAKHCGLQSKFSTSHAITHEHELSLITDTGKLIRKAREQDNLAMFMLPPNVHDVHLSSRASRPVDVLAPYLQDKRRLGVRVGNITLQENRKPKNISTHLQKNLPGWHPHDGQPGRWTDGHAHLPLEPERGKNRMGLLCVQILESIPYRHHDFHGPRKNYK</sequence>
<organism evidence="2 3">
    <name type="scientific">Acetobacter pomorum</name>
    <dbReference type="NCBI Taxonomy" id="65959"/>
    <lineage>
        <taxon>Bacteria</taxon>
        <taxon>Pseudomonadati</taxon>
        <taxon>Pseudomonadota</taxon>
        <taxon>Alphaproteobacteria</taxon>
        <taxon>Acetobacterales</taxon>
        <taxon>Acetobacteraceae</taxon>
        <taxon>Acetobacter</taxon>
    </lineage>
</organism>
<protein>
    <recommendedName>
        <fullName evidence="1">Hedgehog/Intein (Hint) domain-containing protein</fullName>
    </recommendedName>
</protein>
<gene>
    <name evidence="2" type="ORF">CSR02_06040</name>
</gene>
<dbReference type="AlphaFoldDB" id="A0A2G4RD20"/>
<dbReference type="InterPro" id="IPR028992">
    <property type="entry name" value="Hedgehog/Intein_dom"/>
</dbReference>
<dbReference type="OrthoDB" id="7284755at2"/>
<accession>A0A2G4RD20</accession>
<feature type="domain" description="Hedgehog/Intein (Hint)" evidence="1">
    <location>
        <begin position="37"/>
        <end position="173"/>
    </location>
</feature>
<dbReference type="EMBL" id="PEBQ01000093">
    <property type="protein sequence ID" value="PHY94481.1"/>
    <property type="molecule type" value="Genomic_DNA"/>
</dbReference>
<evidence type="ECO:0000313" key="3">
    <source>
        <dbReference type="Proteomes" id="UP000228751"/>
    </source>
</evidence>
<keyword evidence="3" id="KW-1185">Reference proteome</keyword>
<proteinExistence type="predicted"/>
<name>A0A2G4RD20_9PROT</name>
<evidence type="ECO:0000259" key="1">
    <source>
        <dbReference type="Pfam" id="PF13403"/>
    </source>
</evidence>